<name>A0AA39YSL6_9PEZI</name>
<keyword evidence="2" id="KW-1185">Reference proteome</keyword>
<dbReference type="Proteomes" id="UP001174936">
    <property type="component" value="Unassembled WGS sequence"/>
</dbReference>
<gene>
    <name evidence="1" type="ORF">B0T16DRAFT_291039</name>
</gene>
<dbReference type="InterPro" id="IPR022025">
    <property type="entry name" value="Amidoligase_2"/>
</dbReference>
<dbReference type="PANTHER" id="PTHR36847:SF1">
    <property type="entry name" value="AMIDOLIGASE ENZYME"/>
    <property type="match status" value="1"/>
</dbReference>
<dbReference type="EMBL" id="JAULSV010000001">
    <property type="protein sequence ID" value="KAK0656952.1"/>
    <property type="molecule type" value="Genomic_DNA"/>
</dbReference>
<sequence>HFAPNMTSHRHQPRVQLYGDEVATAAYPSAPEFLFCVELGLLLRSRQIKHTSVYTLMDEVSANFRKLRISHHIHHPGAREKHKVWTIREDKSIPAKPENHRFGIKIVSPFFRFGPGQGDTWLPIFDVIMAVLNLEFELTTHHQCSTSVHVVPARGYWTLKEAKGLATCAIYFERCFDALMPYYRRRTVFAKSNRHNQFLGHRSVSSCIAAINGPGQAKSFANLAARMNWCGANTPTADALGSEDDFPHDTYRWNFLGLSDDDGYGTIEFRQPPGSTEAADAIKWIMLVVCFARLSSIYTVRLEHQPSLYSLGKWVRYEARRCQFGNLYVDELKRMFERADEPQFTPSAGRDAEVISRDE</sequence>
<accession>A0AA39YSL6</accession>
<evidence type="ECO:0000313" key="1">
    <source>
        <dbReference type="EMBL" id="KAK0656952.1"/>
    </source>
</evidence>
<reference evidence="1" key="1">
    <citation type="submission" date="2023-06" db="EMBL/GenBank/DDBJ databases">
        <title>Genome-scale phylogeny and comparative genomics of the fungal order Sordariales.</title>
        <authorList>
            <consortium name="Lawrence Berkeley National Laboratory"/>
            <person name="Hensen N."/>
            <person name="Bonometti L."/>
            <person name="Westerberg I."/>
            <person name="Brannstrom I.O."/>
            <person name="Guillou S."/>
            <person name="Cros-Aarteil S."/>
            <person name="Calhoun S."/>
            <person name="Haridas S."/>
            <person name="Kuo A."/>
            <person name="Mondo S."/>
            <person name="Pangilinan J."/>
            <person name="Riley R."/>
            <person name="Labutti K."/>
            <person name="Andreopoulos B."/>
            <person name="Lipzen A."/>
            <person name="Chen C."/>
            <person name="Yanf M."/>
            <person name="Daum C."/>
            <person name="Ng V."/>
            <person name="Clum A."/>
            <person name="Steindorff A."/>
            <person name="Ohm R."/>
            <person name="Martin F."/>
            <person name="Silar P."/>
            <person name="Natvig D."/>
            <person name="Lalanne C."/>
            <person name="Gautier V."/>
            <person name="Ament-Velasquez S.L."/>
            <person name="Kruys A."/>
            <person name="Hutchinson M.I."/>
            <person name="Powell A.J."/>
            <person name="Barry K."/>
            <person name="Miller A.N."/>
            <person name="Grigoriev I.V."/>
            <person name="Debuchy R."/>
            <person name="Gladieux P."/>
            <person name="Thoren M.H."/>
            <person name="Johannesson H."/>
        </authorList>
    </citation>
    <scope>NUCLEOTIDE SEQUENCE</scope>
    <source>
        <strain evidence="1">SMH2532-1</strain>
    </source>
</reference>
<feature type="non-terminal residue" evidence="1">
    <location>
        <position position="359"/>
    </location>
</feature>
<dbReference type="PANTHER" id="PTHR36847">
    <property type="entry name" value="AMIDOLIGASE ENZYME"/>
    <property type="match status" value="1"/>
</dbReference>
<protein>
    <submittedName>
        <fullName evidence="1">Uncharacterized protein</fullName>
    </submittedName>
</protein>
<proteinExistence type="predicted"/>
<comment type="caution">
    <text evidence="1">The sequence shown here is derived from an EMBL/GenBank/DDBJ whole genome shotgun (WGS) entry which is preliminary data.</text>
</comment>
<organism evidence="1 2">
    <name type="scientific">Cercophora newfieldiana</name>
    <dbReference type="NCBI Taxonomy" id="92897"/>
    <lineage>
        <taxon>Eukaryota</taxon>
        <taxon>Fungi</taxon>
        <taxon>Dikarya</taxon>
        <taxon>Ascomycota</taxon>
        <taxon>Pezizomycotina</taxon>
        <taxon>Sordariomycetes</taxon>
        <taxon>Sordariomycetidae</taxon>
        <taxon>Sordariales</taxon>
        <taxon>Lasiosphaeriaceae</taxon>
        <taxon>Cercophora</taxon>
    </lineage>
</organism>
<dbReference type="Pfam" id="PF12224">
    <property type="entry name" value="Amidoligase_2"/>
    <property type="match status" value="1"/>
</dbReference>
<feature type="non-terminal residue" evidence="1">
    <location>
        <position position="1"/>
    </location>
</feature>
<evidence type="ECO:0000313" key="2">
    <source>
        <dbReference type="Proteomes" id="UP001174936"/>
    </source>
</evidence>
<dbReference type="AlphaFoldDB" id="A0AA39YSL6"/>